<keyword evidence="2" id="KW-1185">Reference proteome</keyword>
<reference evidence="1 2" key="2">
    <citation type="submission" date="2019-01" db="EMBL/GenBank/DDBJ databases">
        <title>The decoding of complex shrimp genome reveals the adaptation for benthos swimmer, frequently molting mechanism and breeding impact on genome.</title>
        <authorList>
            <person name="Sun Y."/>
            <person name="Gao Y."/>
            <person name="Yu Y."/>
        </authorList>
    </citation>
    <scope>NUCLEOTIDE SEQUENCE [LARGE SCALE GENOMIC DNA]</scope>
    <source>
        <tissue evidence="1">Muscle</tissue>
    </source>
</reference>
<name>A0A3R7MN19_PENVA</name>
<sequence length="379" mass="41575">MVTHCPASLCPHLVTHSTLLHSILTWSQSTHPASLCLHLVTHSPPSLCPHLVIRTHPVLTYASLMSLTWSRKHSPHLTRPTCHATSPASLFPSPGHARTLLHSVLTWSRHSQPPSSLSSPVTRTPLTSLFLTLVRTPLASLFLTWARTPSLQYLHGHSPPVLTWSHALFPASTLSSPVPALPLIHYVLTWSTLSITLPRLTLSSTWSGIPPASLCPHLVTHSPHLTLPHLTSCTPPASLCPHLVTHSSAHSVLTWSGLTRPHLVPLPLLHSVLTWSRTPHTQPHSSCTWSHSPAPHFCLTCTHTHPALCLTWSRTPPAHSDHLVPHHPAHSVLTWSHNPPHLTLSSPWSRTPLASFCPHLVTHSPCFTSSLTWSRTHPA</sequence>
<evidence type="ECO:0000313" key="1">
    <source>
        <dbReference type="EMBL" id="ROT81342.1"/>
    </source>
</evidence>
<evidence type="ECO:0000313" key="2">
    <source>
        <dbReference type="Proteomes" id="UP000283509"/>
    </source>
</evidence>
<organism evidence="1 2">
    <name type="scientific">Penaeus vannamei</name>
    <name type="common">Whiteleg shrimp</name>
    <name type="synonym">Litopenaeus vannamei</name>
    <dbReference type="NCBI Taxonomy" id="6689"/>
    <lineage>
        <taxon>Eukaryota</taxon>
        <taxon>Metazoa</taxon>
        <taxon>Ecdysozoa</taxon>
        <taxon>Arthropoda</taxon>
        <taxon>Crustacea</taxon>
        <taxon>Multicrustacea</taxon>
        <taxon>Malacostraca</taxon>
        <taxon>Eumalacostraca</taxon>
        <taxon>Eucarida</taxon>
        <taxon>Decapoda</taxon>
        <taxon>Dendrobranchiata</taxon>
        <taxon>Penaeoidea</taxon>
        <taxon>Penaeidae</taxon>
        <taxon>Penaeus</taxon>
    </lineage>
</organism>
<accession>A0A3R7MN19</accession>
<dbReference type="Proteomes" id="UP000283509">
    <property type="component" value="Unassembled WGS sequence"/>
</dbReference>
<dbReference type="EMBL" id="QCYY01000990">
    <property type="protein sequence ID" value="ROT81342.1"/>
    <property type="molecule type" value="Genomic_DNA"/>
</dbReference>
<protein>
    <submittedName>
        <fullName evidence="1">Uncharacterized protein</fullName>
    </submittedName>
</protein>
<gene>
    <name evidence="1" type="ORF">C7M84_025524</name>
</gene>
<dbReference type="AlphaFoldDB" id="A0A3R7MN19"/>
<comment type="caution">
    <text evidence="1">The sequence shown here is derived from an EMBL/GenBank/DDBJ whole genome shotgun (WGS) entry which is preliminary data.</text>
</comment>
<proteinExistence type="predicted"/>
<reference evidence="1 2" key="1">
    <citation type="submission" date="2018-04" db="EMBL/GenBank/DDBJ databases">
        <authorList>
            <person name="Zhang X."/>
            <person name="Yuan J."/>
            <person name="Li F."/>
            <person name="Xiang J."/>
        </authorList>
    </citation>
    <scope>NUCLEOTIDE SEQUENCE [LARGE SCALE GENOMIC DNA]</scope>
    <source>
        <tissue evidence="1">Muscle</tissue>
    </source>
</reference>